<dbReference type="Proteomes" id="UP000248961">
    <property type="component" value="Unassembled WGS sequence"/>
</dbReference>
<name>A0A395HS14_ASPHC</name>
<evidence type="ECO:0000313" key="2">
    <source>
        <dbReference type="EMBL" id="RAL10135.1"/>
    </source>
</evidence>
<feature type="compositionally biased region" description="Basic and acidic residues" evidence="1">
    <location>
        <begin position="161"/>
        <end position="171"/>
    </location>
</feature>
<feature type="region of interest" description="Disordered" evidence="1">
    <location>
        <begin position="1"/>
        <end position="44"/>
    </location>
</feature>
<organism evidence="2 3">
    <name type="scientific">Aspergillus homomorphus (strain CBS 101889)</name>
    <dbReference type="NCBI Taxonomy" id="1450537"/>
    <lineage>
        <taxon>Eukaryota</taxon>
        <taxon>Fungi</taxon>
        <taxon>Dikarya</taxon>
        <taxon>Ascomycota</taxon>
        <taxon>Pezizomycotina</taxon>
        <taxon>Eurotiomycetes</taxon>
        <taxon>Eurotiomycetidae</taxon>
        <taxon>Eurotiales</taxon>
        <taxon>Aspergillaceae</taxon>
        <taxon>Aspergillus</taxon>
        <taxon>Aspergillus subgen. Circumdati</taxon>
    </lineage>
</organism>
<dbReference type="AlphaFoldDB" id="A0A395HS14"/>
<keyword evidence="3" id="KW-1185">Reference proteome</keyword>
<evidence type="ECO:0008006" key="4">
    <source>
        <dbReference type="Google" id="ProtNLM"/>
    </source>
</evidence>
<dbReference type="STRING" id="1450537.A0A395HS14"/>
<reference evidence="2 3" key="1">
    <citation type="submission" date="2018-02" db="EMBL/GenBank/DDBJ databases">
        <title>The genomes of Aspergillus section Nigri reveals drivers in fungal speciation.</title>
        <authorList>
            <consortium name="DOE Joint Genome Institute"/>
            <person name="Vesth T.C."/>
            <person name="Nybo J."/>
            <person name="Theobald S."/>
            <person name="Brandl J."/>
            <person name="Frisvad J.C."/>
            <person name="Nielsen K.F."/>
            <person name="Lyhne E.K."/>
            <person name="Kogle M.E."/>
            <person name="Kuo A."/>
            <person name="Riley R."/>
            <person name="Clum A."/>
            <person name="Nolan M."/>
            <person name="Lipzen A."/>
            <person name="Salamov A."/>
            <person name="Henrissat B."/>
            <person name="Wiebenga A."/>
            <person name="De vries R.P."/>
            <person name="Grigoriev I.V."/>
            <person name="Mortensen U.H."/>
            <person name="Andersen M.R."/>
            <person name="Baker S.E."/>
        </authorList>
    </citation>
    <scope>NUCLEOTIDE SEQUENCE [LARGE SCALE GENOMIC DNA]</scope>
    <source>
        <strain evidence="2 3">CBS 101889</strain>
    </source>
</reference>
<proteinExistence type="predicted"/>
<dbReference type="RefSeq" id="XP_025549289.1">
    <property type="nucleotide sequence ID" value="XM_025698494.1"/>
</dbReference>
<evidence type="ECO:0000256" key="1">
    <source>
        <dbReference type="SAM" id="MobiDB-lite"/>
    </source>
</evidence>
<accession>A0A395HS14</accession>
<feature type="region of interest" description="Disordered" evidence="1">
    <location>
        <begin position="153"/>
        <end position="178"/>
    </location>
</feature>
<evidence type="ECO:0000313" key="3">
    <source>
        <dbReference type="Proteomes" id="UP000248961"/>
    </source>
</evidence>
<dbReference type="GeneID" id="37202783"/>
<sequence>MAQQGSTLAYRTLAPKPTSGPSKRRAFDPPEPPDPSLPKNMKGRIKRAPMSCEEFDQGIPCAACSVHGLTCTVNEFSDKRRKTTAIHTLEQAAYYRAFLEQSFRVLRVSDPLIIEAALAIIRNNESHDVIRNELIALVPGNDPILPTEKEILEMIQEEKDDEKGKNTKSNDPKQPGQS</sequence>
<gene>
    <name evidence="2" type="ORF">BO97DRAFT_444819</name>
</gene>
<dbReference type="VEuPathDB" id="FungiDB:BO97DRAFT_444819"/>
<dbReference type="EMBL" id="KZ824297">
    <property type="protein sequence ID" value="RAL10135.1"/>
    <property type="molecule type" value="Genomic_DNA"/>
</dbReference>
<protein>
    <recommendedName>
        <fullName evidence="4">Zn(2)-C6 fungal-type domain-containing protein</fullName>
    </recommendedName>
</protein>